<dbReference type="Gene3D" id="3.40.50.1700">
    <property type="entry name" value="Glycoside hydrolase family 3 C-terminal domain"/>
    <property type="match status" value="1"/>
</dbReference>
<dbReference type="Gene3D" id="3.20.20.300">
    <property type="entry name" value="Glycoside hydrolase, family 3, N-terminal domain"/>
    <property type="match status" value="1"/>
</dbReference>
<dbReference type="PROSITE" id="PS00775">
    <property type="entry name" value="GLYCOSYL_HYDROL_F3"/>
    <property type="match status" value="1"/>
</dbReference>
<dbReference type="InterPro" id="IPR026891">
    <property type="entry name" value="Fn3-like"/>
</dbReference>
<evidence type="ECO:0000256" key="3">
    <source>
        <dbReference type="RuleBase" id="RU361161"/>
    </source>
</evidence>
<dbReference type="PANTHER" id="PTHR30620:SF123">
    <property type="entry name" value="BETA-XYLOSIDASE"/>
    <property type="match status" value="1"/>
</dbReference>
<dbReference type="InterPro" id="IPR036962">
    <property type="entry name" value="Glyco_hydro_3_N_sf"/>
</dbReference>
<proteinExistence type="inferred from homology"/>
<dbReference type="InterPro" id="IPR001764">
    <property type="entry name" value="Glyco_hydro_3_N"/>
</dbReference>
<dbReference type="SUPFAM" id="SSF52279">
    <property type="entry name" value="Beta-D-glucan exohydrolase, C-terminal domain"/>
    <property type="match status" value="1"/>
</dbReference>
<dbReference type="InterPro" id="IPR017853">
    <property type="entry name" value="GH"/>
</dbReference>
<dbReference type="GO" id="GO:0009251">
    <property type="term" value="P:glucan catabolic process"/>
    <property type="evidence" value="ECO:0007669"/>
    <property type="project" value="TreeGrafter"/>
</dbReference>
<dbReference type="GO" id="GO:0008422">
    <property type="term" value="F:beta-glucosidase activity"/>
    <property type="evidence" value="ECO:0007669"/>
    <property type="project" value="TreeGrafter"/>
</dbReference>
<dbReference type="Pfam" id="PF00933">
    <property type="entry name" value="Glyco_hydro_3"/>
    <property type="match status" value="1"/>
</dbReference>
<dbReference type="Gene3D" id="2.60.40.10">
    <property type="entry name" value="Immunoglobulins"/>
    <property type="match status" value="1"/>
</dbReference>
<dbReference type="InterPro" id="IPR002772">
    <property type="entry name" value="Glyco_hydro_3_C"/>
</dbReference>
<accession>A0A2V3Y715</accession>
<organism evidence="5 6">
    <name type="scientific">Hungatella effluvii</name>
    <dbReference type="NCBI Taxonomy" id="1096246"/>
    <lineage>
        <taxon>Bacteria</taxon>
        <taxon>Bacillati</taxon>
        <taxon>Bacillota</taxon>
        <taxon>Clostridia</taxon>
        <taxon>Lachnospirales</taxon>
        <taxon>Lachnospiraceae</taxon>
        <taxon>Hungatella</taxon>
    </lineage>
</organism>
<dbReference type="SUPFAM" id="SSF51445">
    <property type="entry name" value="(Trans)glycosidases"/>
    <property type="match status" value="1"/>
</dbReference>
<dbReference type="InterPro" id="IPR013783">
    <property type="entry name" value="Ig-like_fold"/>
</dbReference>
<comment type="caution">
    <text evidence="5">The sequence shown here is derived from an EMBL/GenBank/DDBJ whole genome shotgun (WGS) entry which is preliminary data.</text>
</comment>
<reference evidence="5 6" key="1">
    <citation type="submission" date="2018-05" db="EMBL/GenBank/DDBJ databases">
        <title>Genomic Encyclopedia of Type Strains, Phase IV (KMG-IV): sequencing the most valuable type-strain genomes for metagenomic binning, comparative biology and taxonomic classification.</title>
        <authorList>
            <person name="Goeker M."/>
        </authorList>
    </citation>
    <scope>NUCLEOTIDE SEQUENCE [LARGE SCALE GENOMIC DNA]</scope>
    <source>
        <strain evidence="5 6">DSM 24995</strain>
    </source>
</reference>
<evidence type="ECO:0000256" key="2">
    <source>
        <dbReference type="ARBA" id="ARBA00022801"/>
    </source>
</evidence>
<comment type="similarity">
    <text evidence="1 3">Belongs to the glycosyl hydrolase 3 family.</text>
</comment>
<evidence type="ECO:0000259" key="4">
    <source>
        <dbReference type="SMART" id="SM01217"/>
    </source>
</evidence>
<keyword evidence="3" id="KW-0326">Glycosidase</keyword>
<dbReference type="InterPro" id="IPR051915">
    <property type="entry name" value="Cellulose_Degrad_GH3"/>
</dbReference>
<evidence type="ECO:0000313" key="5">
    <source>
        <dbReference type="EMBL" id="PXX52408.1"/>
    </source>
</evidence>
<protein>
    <submittedName>
        <fullName evidence="5">Beta-glucosidase</fullName>
    </submittedName>
</protein>
<dbReference type="InterPro" id="IPR019800">
    <property type="entry name" value="Glyco_hydro_3_AS"/>
</dbReference>
<feature type="domain" description="Fibronectin type III-like" evidence="4">
    <location>
        <begin position="679"/>
        <end position="748"/>
    </location>
</feature>
<dbReference type="PANTHER" id="PTHR30620">
    <property type="entry name" value="PERIPLASMIC BETA-GLUCOSIDASE-RELATED"/>
    <property type="match status" value="1"/>
</dbReference>
<keyword evidence="2 3" id="KW-0378">Hydrolase</keyword>
<dbReference type="Pfam" id="PF14310">
    <property type="entry name" value="Fn3-like"/>
    <property type="match status" value="1"/>
</dbReference>
<dbReference type="InterPro" id="IPR036881">
    <property type="entry name" value="Glyco_hydro_3_C_sf"/>
</dbReference>
<dbReference type="SMART" id="SM01217">
    <property type="entry name" value="Fn3_like"/>
    <property type="match status" value="1"/>
</dbReference>
<evidence type="ECO:0000256" key="1">
    <source>
        <dbReference type="ARBA" id="ARBA00005336"/>
    </source>
</evidence>
<sequence length="761" mass="82956">MSVVKEIYRDSSCSSEERAKDLIKRMTLEEKAAQLKSIPVVEAEVFQGKVQINGLEGTLKDGIGSFQLPGRSFCPEDSAAVINQIQKMAMEESRFSIPALIQEECLSGHVAKGASMFPKPIGLACTFDLELVRSVYRAIGSEAASRGGNQAFTPVLDLGRDLRWGRLEETFGEDVYLVSEMGYAAVTGLQGGEDGVEEGFLAASVKHFAGYGQCDGGRNFAPCHVTERMLWDEILPPFRRAIMEGKARGVMPSHSEVNGVPCHASYQLLKEILRDKWGFDGVVISDYYDIGRLESVHRIADCGLDAAAAALRAGVDMDLPDGKSYMVLPELCRGNAELSACLDQAVMRVLRLKFELGLFEQPFTDPKKAGKLVRCGEHGKLAFRAAAESLVLLKNENGILPLLTSVPLKIAVTGPCAHPVHFSYYSTAPAEGVSILQGIDEAAAKLGAEVFYEKGCGLTKQEISMDTEVDATMIEEPELYTLEEEEACLNRAVRLANTCDVVVACVGGSASTSREAIFKNNSSGDNDTLELAGQQRELLRRLSSTGKPLIVVSVGGKPYSSAELYDLPSAVLQCFYAGQETGSAVAEVLFGMVSPSGRLPVTIPYNVGQMPVYYSQRDSGLMKGYLLGAKKARYPFGYGLGYTTFDIFDISASSESFLAGEKLTISAWIQNTGLRAGVCVPQFYIRDRKSSVTRPAKELKGFLREELEPGEKRRVEFDVSEEMLCFTRLDGTYGSEPGDFEAMIGVNAWDYVLCTFTLKEK</sequence>
<dbReference type="Proteomes" id="UP000248057">
    <property type="component" value="Unassembled WGS sequence"/>
</dbReference>
<evidence type="ECO:0000313" key="6">
    <source>
        <dbReference type="Proteomes" id="UP000248057"/>
    </source>
</evidence>
<dbReference type="Pfam" id="PF01915">
    <property type="entry name" value="Glyco_hydro_3_C"/>
    <property type="match status" value="1"/>
</dbReference>
<dbReference type="EMBL" id="QJKD01000007">
    <property type="protein sequence ID" value="PXX52408.1"/>
    <property type="molecule type" value="Genomic_DNA"/>
</dbReference>
<gene>
    <name evidence="5" type="ORF">DFR60_10794</name>
</gene>
<keyword evidence="6" id="KW-1185">Reference proteome</keyword>
<dbReference type="AlphaFoldDB" id="A0A2V3Y715"/>
<dbReference type="PRINTS" id="PR00133">
    <property type="entry name" value="GLHYDRLASE3"/>
</dbReference>
<name>A0A2V3Y715_9FIRM</name>